<dbReference type="EMBL" id="CM044707">
    <property type="protein sequence ID" value="KAI5653056.1"/>
    <property type="molecule type" value="Genomic_DNA"/>
</dbReference>
<accession>A0ACC0A0L7</accession>
<proteinExistence type="predicted"/>
<sequence length="197" mass="21669">MALIASFKLFVVLQVLALTLSSPTVVADQPHDLISRPKAVVVQGSVYCKSCKYIGNETLEGATPLEGAVVELTCSKNQQNPIRQKAVTAKNGIFLLKKPKQLNLDDFRSCKASLLSSSIHSSCNNPTDLNFGLSGSSLTLMHRITTLRKQLNYEIFTIKSFAFEPTAEKPCDDREPYETDEVICNPACVLINYGCYC</sequence>
<organism evidence="1 2">
    <name type="scientific">Catharanthus roseus</name>
    <name type="common">Madagascar periwinkle</name>
    <name type="synonym">Vinca rosea</name>
    <dbReference type="NCBI Taxonomy" id="4058"/>
    <lineage>
        <taxon>Eukaryota</taxon>
        <taxon>Viridiplantae</taxon>
        <taxon>Streptophyta</taxon>
        <taxon>Embryophyta</taxon>
        <taxon>Tracheophyta</taxon>
        <taxon>Spermatophyta</taxon>
        <taxon>Magnoliopsida</taxon>
        <taxon>eudicotyledons</taxon>
        <taxon>Gunneridae</taxon>
        <taxon>Pentapetalae</taxon>
        <taxon>asterids</taxon>
        <taxon>lamiids</taxon>
        <taxon>Gentianales</taxon>
        <taxon>Apocynaceae</taxon>
        <taxon>Rauvolfioideae</taxon>
        <taxon>Vinceae</taxon>
        <taxon>Catharanthinae</taxon>
        <taxon>Catharanthus</taxon>
    </lineage>
</organism>
<dbReference type="Proteomes" id="UP001060085">
    <property type="component" value="Linkage Group LG07"/>
</dbReference>
<protein>
    <submittedName>
        <fullName evidence="1">Uncharacterized protein</fullName>
    </submittedName>
</protein>
<comment type="caution">
    <text evidence="1">The sequence shown here is derived from an EMBL/GenBank/DDBJ whole genome shotgun (WGS) entry which is preliminary data.</text>
</comment>
<reference evidence="2" key="1">
    <citation type="journal article" date="2023" name="Nat. Plants">
        <title>Single-cell RNA sequencing provides a high-resolution roadmap for understanding the multicellular compartmentation of specialized metabolism.</title>
        <authorList>
            <person name="Sun S."/>
            <person name="Shen X."/>
            <person name="Li Y."/>
            <person name="Li Y."/>
            <person name="Wang S."/>
            <person name="Li R."/>
            <person name="Zhang H."/>
            <person name="Shen G."/>
            <person name="Guo B."/>
            <person name="Wei J."/>
            <person name="Xu J."/>
            <person name="St-Pierre B."/>
            <person name="Chen S."/>
            <person name="Sun C."/>
        </authorList>
    </citation>
    <scope>NUCLEOTIDE SEQUENCE [LARGE SCALE GENOMIC DNA]</scope>
</reference>
<gene>
    <name evidence="1" type="ORF">M9H77_30243</name>
</gene>
<evidence type="ECO:0000313" key="2">
    <source>
        <dbReference type="Proteomes" id="UP001060085"/>
    </source>
</evidence>
<evidence type="ECO:0000313" key="1">
    <source>
        <dbReference type="EMBL" id="KAI5653056.1"/>
    </source>
</evidence>
<name>A0ACC0A0L7_CATRO</name>
<keyword evidence="2" id="KW-1185">Reference proteome</keyword>